<dbReference type="GO" id="GO:0016747">
    <property type="term" value="F:acyltransferase activity, transferring groups other than amino-acyl groups"/>
    <property type="evidence" value="ECO:0007669"/>
    <property type="project" value="InterPro"/>
</dbReference>
<organism evidence="2 3">
    <name type="scientific">Gluconobacter thailandicus</name>
    <dbReference type="NCBI Taxonomy" id="257438"/>
    <lineage>
        <taxon>Bacteria</taxon>
        <taxon>Pseudomonadati</taxon>
        <taxon>Pseudomonadota</taxon>
        <taxon>Alphaproteobacteria</taxon>
        <taxon>Acetobacterales</taxon>
        <taxon>Acetobacteraceae</taxon>
        <taxon>Gluconobacter</taxon>
    </lineage>
</organism>
<name>A0AAP9JIT6_GLUTH</name>
<dbReference type="SUPFAM" id="SSF55729">
    <property type="entry name" value="Acyl-CoA N-acyltransferases (Nat)"/>
    <property type="match status" value="1"/>
</dbReference>
<gene>
    <name evidence="2" type="ORF">FXF46_03195</name>
</gene>
<dbReference type="EMBL" id="CP043043">
    <property type="protein sequence ID" value="QEH97562.1"/>
    <property type="molecule type" value="Genomic_DNA"/>
</dbReference>
<dbReference type="Gene3D" id="3.40.630.30">
    <property type="match status" value="1"/>
</dbReference>
<dbReference type="InterPro" id="IPR051531">
    <property type="entry name" value="N-acetyltransferase"/>
</dbReference>
<sequence>MQCIPVFETERLLLVPLRLLDAPSIQTKFPRWEIVKFMNANIPWPYPGDGALTFLRDFAIPAMEKGVEWHWSLRLKENSDELIGVISLHDYPDDNRGFWLCPEWQGRGLMTEACNAVTDFWFNKLNRKLLRAPKASQNLASRRISVCSGMRLVWTGERDYVCGRERGEIWEITAEEWNARI</sequence>
<dbReference type="AlphaFoldDB" id="A0AAP9JIT6"/>
<dbReference type="Pfam" id="PF13302">
    <property type="entry name" value="Acetyltransf_3"/>
    <property type="match status" value="1"/>
</dbReference>
<evidence type="ECO:0000259" key="1">
    <source>
        <dbReference type="Pfam" id="PF13302"/>
    </source>
</evidence>
<dbReference type="InterPro" id="IPR016181">
    <property type="entry name" value="Acyl_CoA_acyltransferase"/>
</dbReference>
<evidence type="ECO:0000313" key="3">
    <source>
        <dbReference type="Proteomes" id="UP000323560"/>
    </source>
</evidence>
<dbReference type="CDD" id="cd04301">
    <property type="entry name" value="NAT_SF"/>
    <property type="match status" value="1"/>
</dbReference>
<dbReference type="PANTHER" id="PTHR43792">
    <property type="entry name" value="GNAT FAMILY, PUTATIVE (AFU_ORTHOLOGUE AFUA_3G00765)-RELATED-RELATED"/>
    <property type="match status" value="1"/>
</dbReference>
<accession>A0AAP9JIT6</accession>
<dbReference type="KEGG" id="gti:FXF46_03195"/>
<dbReference type="Proteomes" id="UP000323560">
    <property type="component" value="Chromosome"/>
</dbReference>
<proteinExistence type="predicted"/>
<reference evidence="2 3" key="1">
    <citation type="submission" date="2019-08" db="EMBL/GenBank/DDBJ databases">
        <title>Gluconobacter frateurii HD924 genome.</title>
        <authorList>
            <person name="Liu Y."/>
            <person name="Zhang P."/>
        </authorList>
    </citation>
    <scope>NUCLEOTIDE SEQUENCE [LARGE SCALE GENOMIC DNA]</scope>
    <source>
        <strain evidence="2 3">HD924</strain>
    </source>
</reference>
<dbReference type="InterPro" id="IPR000182">
    <property type="entry name" value="GNAT_dom"/>
</dbReference>
<protein>
    <submittedName>
        <fullName evidence="2">GNAT family N-acetyltransferase</fullName>
    </submittedName>
</protein>
<feature type="domain" description="N-acetyltransferase" evidence="1">
    <location>
        <begin position="11"/>
        <end position="151"/>
    </location>
</feature>
<evidence type="ECO:0000313" key="2">
    <source>
        <dbReference type="EMBL" id="QEH97562.1"/>
    </source>
</evidence>